<gene>
    <name evidence="1" type="ORF">SAMN06269185_2575</name>
</gene>
<organism evidence="1 2">
    <name type="scientific">Natronoarchaeum philippinense</name>
    <dbReference type="NCBI Taxonomy" id="558529"/>
    <lineage>
        <taxon>Archaea</taxon>
        <taxon>Methanobacteriati</taxon>
        <taxon>Methanobacteriota</taxon>
        <taxon>Stenosarchaea group</taxon>
        <taxon>Halobacteria</taxon>
        <taxon>Halobacteriales</taxon>
        <taxon>Natronoarchaeaceae</taxon>
    </lineage>
</organism>
<protein>
    <recommendedName>
        <fullName evidence="3">Small CPxCG-related zinc finger protein</fullName>
    </recommendedName>
</protein>
<dbReference type="OrthoDB" id="103460at2157"/>
<dbReference type="Proteomes" id="UP000219453">
    <property type="component" value="Unassembled WGS sequence"/>
</dbReference>
<evidence type="ECO:0000313" key="2">
    <source>
        <dbReference type="Proteomes" id="UP000219453"/>
    </source>
</evidence>
<evidence type="ECO:0000313" key="1">
    <source>
        <dbReference type="EMBL" id="SNZ15716.1"/>
    </source>
</evidence>
<accession>A0A285P6E5</accession>
<name>A0A285P6E5_NATPI</name>
<sequence length="65" mass="6956">MATEPRCPDCGVGMESGRLGSAERFVLDEQRDGLLGKVGAKEQLDVDAVVCPECGLVRVYADVDE</sequence>
<keyword evidence="2" id="KW-1185">Reference proteome</keyword>
<dbReference type="AlphaFoldDB" id="A0A285P6E5"/>
<dbReference type="RefSeq" id="WP_097009472.1">
    <property type="nucleotide sequence ID" value="NZ_OBEJ01000003.1"/>
</dbReference>
<reference evidence="1 2" key="1">
    <citation type="submission" date="2017-09" db="EMBL/GenBank/DDBJ databases">
        <authorList>
            <person name="Ehlers B."/>
            <person name="Leendertz F.H."/>
        </authorList>
    </citation>
    <scope>NUCLEOTIDE SEQUENCE [LARGE SCALE GENOMIC DNA]</scope>
    <source>
        <strain evidence="1 2">DSM 27208</strain>
    </source>
</reference>
<evidence type="ECO:0008006" key="3">
    <source>
        <dbReference type="Google" id="ProtNLM"/>
    </source>
</evidence>
<dbReference type="EMBL" id="OBEJ01000003">
    <property type="protein sequence ID" value="SNZ15716.1"/>
    <property type="molecule type" value="Genomic_DNA"/>
</dbReference>
<proteinExistence type="predicted"/>